<keyword evidence="5" id="KW-0812">Transmembrane</keyword>
<evidence type="ECO:0000259" key="6">
    <source>
        <dbReference type="PROSITE" id="PS50111"/>
    </source>
</evidence>
<accession>A0ABY4LF00</accession>
<dbReference type="SUPFAM" id="SSF58104">
    <property type="entry name" value="Methyl-accepting chemotaxis protein (MCP) signaling domain"/>
    <property type="match status" value="1"/>
</dbReference>
<feature type="domain" description="HAMP" evidence="7">
    <location>
        <begin position="206"/>
        <end position="258"/>
    </location>
</feature>
<evidence type="ECO:0000256" key="5">
    <source>
        <dbReference type="SAM" id="Phobius"/>
    </source>
</evidence>
<keyword evidence="4" id="KW-0175">Coiled coil</keyword>
<dbReference type="PANTHER" id="PTHR32089:SF112">
    <property type="entry name" value="LYSOZYME-LIKE PROTEIN-RELATED"/>
    <property type="match status" value="1"/>
</dbReference>
<sequence>MATIRAKIIMNMAIMLITIAVITTLEFRTIATLGRMQDESAQRSDAAVSAKEASMAGLALYRVIADAEISRDLERALKAWETKKAEVLKNIEKTVANADTAEEKRLLAEVQAAAAGVIGTFEQKMVPLLRGGEDTLQEVRALDRQIEAQVEKIESQMDKVTESLVQEMRQADGEFDAERRKALVEGVVIGLVGVLLQAGLGVMLLRAIMASVNAMRALLTAVTAGDLTRQAEIDSRDELAETAREFNGFVLNLQDMVRQIAATADVVVASSQQLSSGAEKIAAAAEEVAQQSATVATAGEEMSATSGDIARSCQRASEGADVASRSAQDGSQVVEATVSVMGQIAAKVQESSRTVEQLGERSDQIGAIIVTIEDIADQTNLLALNAAIEAARAGEQGRGFAVVADEVRALAERTTRATHEIGEMIKAIQKETRGAVTVMEQGVGQVTTGTAEAARSGEALREILEQVQGVAMQVNQVATAAEEQTATTGEISRSMQQITETVRQTASGAHESAAAAQELYGSAEKLQRLVGHFKL</sequence>
<dbReference type="PROSITE" id="PS50885">
    <property type="entry name" value="HAMP"/>
    <property type="match status" value="1"/>
</dbReference>
<feature type="domain" description="Methyl-accepting transducer" evidence="6">
    <location>
        <begin position="263"/>
        <end position="499"/>
    </location>
</feature>
<dbReference type="PANTHER" id="PTHR32089">
    <property type="entry name" value="METHYL-ACCEPTING CHEMOTAXIS PROTEIN MCPB"/>
    <property type="match status" value="1"/>
</dbReference>
<evidence type="ECO:0000256" key="1">
    <source>
        <dbReference type="ARBA" id="ARBA00023224"/>
    </source>
</evidence>
<feature type="coiled-coil region" evidence="4">
    <location>
        <begin position="70"/>
        <end position="104"/>
    </location>
</feature>
<dbReference type="SMART" id="SM00283">
    <property type="entry name" value="MA"/>
    <property type="match status" value="1"/>
</dbReference>
<dbReference type="RefSeq" id="WP_248646841.1">
    <property type="nucleotide sequence ID" value="NZ_CP096574.1"/>
</dbReference>
<proteinExistence type="inferred from homology"/>
<evidence type="ECO:0000256" key="4">
    <source>
        <dbReference type="SAM" id="Coils"/>
    </source>
</evidence>
<organism evidence="8 9">
    <name type="scientific">Geomonas paludis</name>
    <dbReference type="NCBI Taxonomy" id="2740185"/>
    <lineage>
        <taxon>Bacteria</taxon>
        <taxon>Pseudomonadati</taxon>
        <taxon>Thermodesulfobacteriota</taxon>
        <taxon>Desulfuromonadia</taxon>
        <taxon>Geobacterales</taxon>
        <taxon>Geobacteraceae</taxon>
        <taxon>Geomonas</taxon>
    </lineage>
</organism>
<keyword evidence="9" id="KW-1185">Reference proteome</keyword>
<dbReference type="SMART" id="SM00304">
    <property type="entry name" value="HAMP"/>
    <property type="match status" value="1"/>
</dbReference>
<keyword evidence="5" id="KW-1133">Transmembrane helix</keyword>
<evidence type="ECO:0000259" key="7">
    <source>
        <dbReference type="PROSITE" id="PS50885"/>
    </source>
</evidence>
<evidence type="ECO:0000313" key="8">
    <source>
        <dbReference type="EMBL" id="UPU36349.1"/>
    </source>
</evidence>
<dbReference type="EMBL" id="CP096574">
    <property type="protein sequence ID" value="UPU36349.1"/>
    <property type="molecule type" value="Genomic_DNA"/>
</dbReference>
<dbReference type="InterPro" id="IPR003660">
    <property type="entry name" value="HAMP_dom"/>
</dbReference>
<feature type="coiled-coil region" evidence="4">
    <location>
        <begin position="136"/>
        <end position="170"/>
    </location>
</feature>
<evidence type="ECO:0000256" key="3">
    <source>
        <dbReference type="PROSITE-ProRule" id="PRU00284"/>
    </source>
</evidence>
<gene>
    <name evidence="8" type="ORF">M1B72_01200</name>
</gene>
<dbReference type="Pfam" id="PF00672">
    <property type="entry name" value="HAMP"/>
    <property type="match status" value="1"/>
</dbReference>
<feature type="transmembrane region" description="Helical" evidence="5">
    <location>
        <begin position="187"/>
        <end position="209"/>
    </location>
</feature>
<dbReference type="PROSITE" id="PS50111">
    <property type="entry name" value="CHEMOTAXIS_TRANSDUC_2"/>
    <property type="match status" value="1"/>
</dbReference>
<dbReference type="CDD" id="cd11386">
    <property type="entry name" value="MCP_signal"/>
    <property type="match status" value="1"/>
</dbReference>
<dbReference type="InterPro" id="IPR004089">
    <property type="entry name" value="MCPsignal_dom"/>
</dbReference>
<reference evidence="8" key="1">
    <citation type="submission" date="2022-04" db="EMBL/GenBank/DDBJ databases">
        <authorList>
            <person name="Liu G."/>
        </authorList>
    </citation>
    <scope>NUCLEOTIDE SEQUENCE</scope>
    <source>
        <strain evidence="8">RG22</strain>
    </source>
</reference>
<evidence type="ECO:0000256" key="2">
    <source>
        <dbReference type="ARBA" id="ARBA00029447"/>
    </source>
</evidence>
<keyword evidence="5" id="KW-0472">Membrane</keyword>
<keyword evidence="1 3" id="KW-0807">Transducer</keyword>
<protein>
    <submittedName>
        <fullName evidence="8">Methyl-accepting chemotaxis protein</fullName>
    </submittedName>
</protein>
<name>A0ABY4LF00_9BACT</name>
<dbReference type="Gene3D" id="1.10.287.950">
    <property type="entry name" value="Methyl-accepting chemotaxis protein"/>
    <property type="match status" value="1"/>
</dbReference>
<dbReference type="Proteomes" id="UP000831485">
    <property type="component" value="Chromosome"/>
</dbReference>
<comment type="similarity">
    <text evidence="2">Belongs to the methyl-accepting chemotaxis (MCP) protein family.</text>
</comment>
<dbReference type="CDD" id="cd06225">
    <property type="entry name" value="HAMP"/>
    <property type="match status" value="1"/>
</dbReference>
<dbReference type="Pfam" id="PF00015">
    <property type="entry name" value="MCPsignal"/>
    <property type="match status" value="1"/>
</dbReference>
<evidence type="ECO:0000313" key="9">
    <source>
        <dbReference type="Proteomes" id="UP000831485"/>
    </source>
</evidence>